<dbReference type="STRING" id="266892.SAMN04488054_13710"/>
<reference evidence="1 2" key="1">
    <citation type="submission" date="2016-10" db="EMBL/GenBank/DDBJ databases">
        <authorList>
            <person name="de Groot N.N."/>
        </authorList>
    </citation>
    <scope>NUCLEOTIDE SEQUENCE [LARGE SCALE GENOMIC DNA]</scope>
    <source>
        <strain evidence="1 2">CGMCC 1.6134</strain>
    </source>
</reference>
<sequence length="64" mass="7337">MENEYLTLTLHMEDWEYLLAAAEDMSCGYRRSEPVHHCCDLNEPVSILRTELGYENAADEGADD</sequence>
<evidence type="ECO:0000313" key="2">
    <source>
        <dbReference type="Proteomes" id="UP000199668"/>
    </source>
</evidence>
<dbReference type="Proteomes" id="UP000199668">
    <property type="component" value="Unassembled WGS sequence"/>
</dbReference>
<dbReference type="AlphaFoldDB" id="A0A1I4Q646"/>
<protein>
    <submittedName>
        <fullName evidence="1">Uncharacterized protein</fullName>
    </submittedName>
</protein>
<proteinExistence type="predicted"/>
<dbReference type="OrthoDB" id="9946669at2"/>
<keyword evidence="2" id="KW-1185">Reference proteome</keyword>
<evidence type="ECO:0000313" key="1">
    <source>
        <dbReference type="EMBL" id="SFM35286.1"/>
    </source>
</evidence>
<gene>
    <name evidence="1" type="ORF">SAMN04488054_13710</name>
</gene>
<name>A0A1I4Q646_9BACI</name>
<dbReference type="RefSeq" id="WP_090928409.1">
    <property type="nucleotide sequence ID" value="NZ_FOTY01000037.1"/>
</dbReference>
<organism evidence="1 2">
    <name type="scientific">Salibacterium qingdaonense</name>
    <dbReference type="NCBI Taxonomy" id="266892"/>
    <lineage>
        <taxon>Bacteria</taxon>
        <taxon>Bacillati</taxon>
        <taxon>Bacillota</taxon>
        <taxon>Bacilli</taxon>
        <taxon>Bacillales</taxon>
        <taxon>Bacillaceae</taxon>
    </lineage>
</organism>
<accession>A0A1I4Q646</accession>
<dbReference type="EMBL" id="FOTY01000037">
    <property type="protein sequence ID" value="SFM35286.1"/>
    <property type="molecule type" value="Genomic_DNA"/>
</dbReference>